<proteinExistence type="predicted"/>
<dbReference type="Gene3D" id="3.40.630.30">
    <property type="match status" value="1"/>
</dbReference>
<dbReference type="AlphaFoldDB" id="A0A8H4XKE1"/>
<reference evidence="1" key="2">
    <citation type="submission" date="2020-05" db="EMBL/GenBank/DDBJ databases">
        <authorList>
            <person name="Kim H.-S."/>
            <person name="Proctor R.H."/>
            <person name="Brown D.W."/>
        </authorList>
    </citation>
    <scope>NUCLEOTIDE SEQUENCE</scope>
    <source>
        <strain evidence="1">NRRL 22465</strain>
    </source>
</reference>
<dbReference type="EMBL" id="JABEYC010000334">
    <property type="protein sequence ID" value="KAF4978857.1"/>
    <property type="molecule type" value="Genomic_DNA"/>
</dbReference>
<reference evidence="1" key="1">
    <citation type="journal article" date="2020" name="BMC Genomics">
        <title>Correction to: Identification and distribution of gene clusters required for synthesis of sphingolipid metabolism inhibitors in diverse species of the filamentous fungus Fusarium.</title>
        <authorList>
            <person name="Kim H.S."/>
            <person name="Lohmar J.M."/>
            <person name="Busman M."/>
            <person name="Brown D.W."/>
            <person name="Naumann T.A."/>
            <person name="Divon H.H."/>
            <person name="Lysoe E."/>
            <person name="Uhlig S."/>
            <person name="Proctor R.H."/>
        </authorList>
    </citation>
    <scope>NUCLEOTIDE SEQUENCE</scope>
    <source>
        <strain evidence="1">NRRL 22465</strain>
    </source>
</reference>
<accession>A0A8H4XKE1</accession>
<evidence type="ECO:0000313" key="1">
    <source>
        <dbReference type="EMBL" id="KAF4978857.1"/>
    </source>
</evidence>
<comment type="caution">
    <text evidence="1">The sequence shown here is derived from an EMBL/GenBank/DDBJ whole genome shotgun (WGS) entry which is preliminary data.</text>
</comment>
<dbReference type="OrthoDB" id="4738875at2759"/>
<name>A0A8H4XKE1_9HYPO</name>
<evidence type="ECO:0000313" key="2">
    <source>
        <dbReference type="Proteomes" id="UP000635477"/>
    </source>
</evidence>
<protein>
    <submittedName>
        <fullName evidence="1">Uncharacterized protein</fullName>
    </submittedName>
</protein>
<gene>
    <name evidence="1" type="ORF">FZEAL_4839</name>
</gene>
<sequence>MGVRPATEGDIPALKDIVLSGLKNDSIWEYCLPSSSHGATAADYVEHVLRQCLEPKNGSWLVSVVEVPKTHQVVSLSIWQTIHEHESEENSIANQISRGVYDTPSPTRCAIFAFPGLFARHTKQDAVLTD</sequence>
<dbReference type="Proteomes" id="UP000635477">
    <property type="component" value="Unassembled WGS sequence"/>
</dbReference>
<keyword evidence="2" id="KW-1185">Reference proteome</keyword>
<organism evidence="1 2">
    <name type="scientific">Fusarium zealandicum</name>
    <dbReference type="NCBI Taxonomy" id="1053134"/>
    <lineage>
        <taxon>Eukaryota</taxon>
        <taxon>Fungi</taxon>
        <taxon>Dikarya</taxon>
        <taxon>Ascomycota</taxon>
        <taxon>Pezizomycotina</taxon>
        <taxon>Sordariomycetes</taxon>
        <taxon>Hypocreomycetidae</taxon>
        <taxon>Hypocreales</taxon>
        <taxon>Nectriaceae</taxon>
        <taxon>Fusarium</taxon>
        <taxon>Fusarium staphyleae species complex</taxon>
    </lineage>
</organism>